<evidence type="ECO:0000313" key="2">
    <source>
        <dbReference type="Proteomes" id="UP000276888"/>
    </source>
</evidence>
<keyword evidence="1" id="KW-0808">Transferase</keyword>
<dbReference type="Pfam" id="PF13692">
    <property type="entry name" value="Glyco_trans_1_4"/>
    <property type="match status" value="1"/>
</dbReference>
<dbReference type="KEGG" id="mlv:CVS47_00496"/>
<protein>
    <submittedName>
        <fullName evidence="1">GDP-mannose:glycolipid 4-beta-D-mannosyltransferase</fullName>
        <ecNumber evidence="1">2.4.1.251</ecNumber>
    </submittedName>
</protein>
<accession>A0A3Q9IWF1</accession>
<proteinExistence type="predicted"/>
<dbReference type="OrthoDB" id="9771846at2"/>
<evidence type="ECO:0000313" key="1">
    <source>
        <dbReference type="EMBL" id="AZS35898.1"/>
    </source>
</evidence>
<dbReference type="RefSeq" id="WP_127094663.1">
    <property type="nucleotide sequence ID" value="NZ_CP031423.1"/>
</dbReference>
<gene>
    <name evidence="1" type="primary">gumI_2</name>
    <name evidence="1" type="ORF">CVS47_00496</name>
</gene>
<dbReference type="EMBL" id="CP031423">
    <property type="protein sequence ID" value="AZS35898.1"/>
    <property type="molecule type" value="Genomic_DNA"/>
</dbReference>
<dbReference type="Gene3D" id="3.40.50.2000">
    <property type="entry name" value="Glycogen Phosphorylase B"/>
    <property type="match status" value="1"/>
</dbReference>
<dbReference type="AlphaFoldDB" id="A0A3Q9IWF1"/>
<organism evidence="1 2">
    <name type="scientific">Microbacterium lemovicicum</name>
    <dbReference type="NCBI Taxonomy" id="1072463"/>
    <lineage>
        <taxon>Bacteria</taxon>
        <taxon>Bacillati</taxon>
        <taxon>Actinomycetota</taxon>
        <taxon>Actinomycetes</taxon>
        <taxon>Micrococcales</taxon>
        <taxon>Microbacteriaceae</taxon>
        <taxon>Microbacterium</taxon>
    </lineage>
</organism>
<dbReference type="Proteomes" id="UP000276888">
    <property type="component" value="Chromosome"/>
</dbReference>
<sequence length="352" mass="39262">MGEVQLLPPEERPSVVVLQSVSAPSRGIDFVSELERHATVETCFRYFSWPRALLTDYDVLHMHWPEYWIRNSNVWKRSAQYALFPLLLVRLRLRRAAVVRTMHNVAPHEGGSRLESLYLQWLDRVTTLRIKLNPSTIAPDGAAFATIPHGDFRAFAELVVPNTARVGGRILFFGHIREYKAVPELLRAFSAISDPALSLHVAGGVKGAGLRAQIESLASSDERIATTLAFVEDRDLAREVVQSTLVALPYSEMNNSGAVFVALSLGRPVLVPRSAATDDLAKEVGEQWVIRFDGPLDREVLERATSAAQDLLGSSSDAPRLHERDWARLDELHYRAYVAALALVRPPRKESS</sequence>
<dbReference type="GO" id="GO:0016757">
    <property type="term" value="F:glycosyltransferase activity"/>
    <property type="evidence" value="ECO:0007669"/>
    <property type="project" value="UniProtKB-KW"/>
</dbReference>
<keyword evidence="1" id="KW-0328">Glycosyltransferase</keyword>
<keyword evidence="2" id="KW-1185">Reference proteome</keyword>
<name>A0A3Q9IWF1_9MICO</name>
<dbReference type="SUPFAM" id="SSF53756">
    <property type="entry name" value="UDP-Glycosyltransferase/glycogen phosphorylase"/>
    <property type="match status" value="1"/>
</dbReference>
<reference evidence="1 2" key="1">
    <citation type="submission" date="2018-08" db="EMBL/GenBank/DDBJ databases">
        <title>Microbacterium lemovicicum sp. nov., a bacterium isolated from a natural uranium-rich soil.</title>
        <authorList>
            <person name="ORTET P."/>
        </authorList>
    </citation>
    <scope>NUCLEOTIDE SEQUENCE [LARGE SCALE GENOMIC DNA]</scope>
    <source>
        <strain evidence="1 2">Viu22</strain>
    </source>
</reference>
<dbReference type="EC" id="2.4.1.251" evidence="1"/>